<dbReference type="EMBL" id="CAJOBP010041664">
    <property type="protein sequence ID" value="CAF4759735.1"/>
    <property type="molecule type" value="Genomic_DNA"/>
</dbReference>
<feature type="region of interest" description="Disordered" evidence="1">
    <location>
        <begin position="1"/>
        <end position="23"/>
    </location>
</feature>
<evidence type="ECO:0000313" key="2">
    <source>
        <dbReference type="EMBL" id="CAF4759735.1"/>
    </source>
</evidence>
<gene>
    <name evidence="2" type="ORF">UJA718_LOCUS39377</name>
</gene>
<proteinExistence type="predicted"/>
<feature type="non-terminal residue" evidence="2">
    <location>
        <position position="23"/>
    </location>
</feature>
<comment type="caution">
    <text evidence="2">The sequence shown here is derived from an EMBL/GenBank/DDBJ whole genome shotgun (WGS) entry which is preliminary data.</text>
</comment>
<accession>A0A821M124</accession>
<protein>
    <submittedName>
        <fullName evidence="2">Uncharacterized protein</fullName>
    </submittedName>
</protein>
<reference evidence="2" key="1">
    <citation type="submission" date="2021-02" db="EMBL/GenBank/DDBJ databases">
        <authorList>
            <person name="Nowell W R."/>
        </authorList>
    </citation>
    <scope>NUCLEOTIDE SEQUENCE</scope>
</reference>
<sequence>MQPMQHLKPDFLLAQSPRPTNGK</sequence>
<organism evidence="2 3">
    <name type="scientific">Rotaria socialis</name>
    <dbReference type="NCBI Taxonomy" id="392032"/>
    <lineage>
        <taxon>Eukaryota</taxon>
        <taxon>Metazoa</taxon>
        <taxon>Spiralia</taxon>
        <taxon>Gnathifera</taxon>
        <taxon>Rotifera</taxon>
        <taxon>Eurotatoria</taxon>
        <taxon>Bdelloidea</taxon>
        <taxon>Philodinida</taxon>
        <taxon>Philodinidae</taxon>
        <taxon>Rotaria</taxon>
    </lineage>
</organism>
<dbReference type="AlphaFoldDB" id="A0A821M124"/>
<keyword evidence="3" id="KW-1185">Reference proteome</keyword>
<evidence type="ECO:0000313" key="3">
    <source>
        <dbReference type="Proteomes" id="UP000663873"/>
    </source>
</evidence>
<dbReference type="Proteomes" id="UP000663873">
    <property type="component" value="Unassembled WGS sequence"/>
</dbReference>
<name>A0A821M124_9BILA</name>
<evidence type="ECO:0000256" key="1">
    <source>
        <dbReference type="SAM" id="MobiDB-lite"/>
    </source>
</evidence>